<organism evidence="5 6">
    <name type="scientific">Mesobacillus persicus</name>
    <dbReference type="NCBI Taxonomy" id="930146"/>
    <lineage>
        <taxon>Bacteria</taxon>
        <taxon>Bacillati</taxon>
        <taxon>Bacillota</taxon>
        <taxon>Bacilli</taxon>
        <taxon>Bacillales</taxon>
        <taxon>Bacillaceae</taxon>
        <taxon>Mesobacillus</taxon>
    </lineage>
</organism>
<evidence type="ECO:0000313" key="6">
    <source>
        <dbReference type="Proteomes" id="UP000198553"/>
    </source>
</evidence>
<reference evidence="6" key="1">
    <citation type="submission" date="2016-10" db="EMBL/GenBank/DDBJ databases">
        <authorList>
            <person name="Varghese N."/>
            <person name="Submissions S."/>
        </authorList>
    </citation>
    <scope>NUCLEOTIDE SEQUENCE [LARGE SCALE GENOMIC DNA]</scope>
    <source>
        <strain evidence="6">B48,IBRC-M 10115,DSM 25386,CECT 8001</strain>
    </source>
</reference>
<comment type="cofactor">
    <cofactor evidence="4">
        <name>Mg(2+)</name>
        <dbReference type="ChEBI" id="CHEBI:18420"/>
    </cofactor>
    <text evidence="4">Divalent metal ions. Mg(2+) is the most effective.</text>
</comment>
<evidence type="ECO:0000313" key="5">
    <source>
        <dbReference type="EMBL" id="SEN48552.1"/>
    </source>
</evidence>
<dbReference type="EC" id="3.1.3.-" evidence="1"/>
<dbReference type="Pfam" id="PF13242">
    <property type="entry name" value="Hydrolase_like"/>
    <property type="match status" value="1"/>
</dbReference>
<evidence type="ECO:0000256" key="3">
    <source>
        <dbReference type="PIRSR" id="PIRSR000915-2"/>
    </source>
</evidence>
<dbReference type="AlphaFoldDB" id="A0A1H8GWW1"/>
<dbReference type="GO" id="GO:0046872">
    <property type="term" value="F:metal ion binding"/>
    <property type="evidence" value="ECO:0007669"/>
    <property type="project" value="UniProtKB-KW"/>
</dbReference>
<dbReference type="GO" id="GO:0016791">
    <property type="term" value="F:phosphatase activity"/>
    <property type="evidence" value="ECO:0007669"/>
    <property type="project" value="TreeGrafter"/>
</dbReference>
<dbReference type="OrthoDB" id="9810449at2"/>
<feature type="binding site" evidence="4">
    <location>
        <position position="215"/>
    </location>
    <ligand>
        <name>Mg(2+)</name>
        <dbReference type="ChEBI" id="CHEBI:18420"/>
    </ligand>
</feature>
<dbReference type="Gene3D" id="3.40.50.1000">
    <property type="entry name" value="HAD superfamily/HAD-like"/>
    <property type="match status" value="2"/>
</dbReference>
<dbReference type="Pfam" id="PF13344">
    <property type="entry name" value="Hydrolase_6"/>
    <property type="match status" value="1"/>
</dbReference>
<proteinExistence type="inferred from homology"/>
<sequence length="274" mass="30836">MINYNSIERKKLFLLDMDGTIYLDNKLFEYSLDFLKYIKANEGKYVFLTNNSSKSVKEYLEKLTSLGIPVDETNFLTSSQATSLYLKANYNEKKIYVLGTESFKEELIEDNIIVTDQLEEEIGCLVVGFDTELTYKKLEDACKLLNSGVDFIATNPDLVCPTSFGFIPDCGSICNMLIEATGKTPFYIGKPNATMVDLAIKNSGFKKEEAIMIGDRLYTDIACGINAGITTAVVLTGETKRDDINNTEYKPKFIFNHIGEIYHQLSEIKVAEKI</sequence>
<dbReference type="InterPro" id="IPR036412">
    <property type="entry name" value="HAD-like_sf"/>
</dbReference>
<keyword evidence="1 4" id="KW-0460">Magnesium</keyword>
<gene>
    <name evidence="5" type="ORF">SAMN05192533_1146</name>
</gene>
<evidence type="ECO:0000256" key="4">
    <source>
        <dbReference type="PIRSR" id="PIRSR000915-3"/>
    </source>
</evidence>
<dbReference type="STRING" id="930146.SAMN05192533_1146"/>
<dbReference type="SFLD" id="SFLDG01129">
    <property type="entry name" value="C1.5:_HAD__Beta-PGM__Phosphata"/>
    <property type="match status" value="1"/>
</dbReference>
<keyword evidence="5" id="KW-0378">Hydrolase</keyword>
<dbReference type="SUPFAM" id="SSF56784">
    <property type="entry name" value="HAD-like"/>
    <property type="match status" value="1"/>
</dbReference>
<dbReference type="GO" id="GO:0005737">
    <property type="term" value="C:cytoplasm"/>
    <property type="evidence" value="ECO:0007669"/>
    <property type="project" value="TreeGrafter"/>
</dbReference>
<dbReference type="RefSeq" id="WP_090748652.1">
    <property type="nucleotide sequence ID" value="NZ_FOBW01000014.1"/>
</dbReference>
<feature type="binding site" evidence="3">
    <location>
        <position position="190"/>
    </location>
    <ligand>
        <name>substrate</name>
    </ligand>
</feature>
<dbReference type="EMBL" id="FOBW01000014">
    <property type="protein sequence ID" value="SEN48552.1"/>
    <property type="molecule type" value="Genomic_DNA"/>
</dbReference>
<feature type="active site" description="Nucleophile" evidence="2">
    <location>
        <position position="16"/>
    </location>
</feature>
<keyword evidence="6" id="KW-1185">Reference proteome</keyword>
<feature type="binding site" evidence="4">
    <location>
        <position position="18"/>
    </location>
    <ligand>
        <name>Mg(2+)</name>
        <dbReference type="ChEBI" id="CHEBI:18420"/>
    </ligand>
</feature>
<dbReference type="InterPro" id="IPR023214">
    <property type="entry name" value="HAD_sf"/>
</dbReference>
<feature type="binding site" evidence="4">
    <location>
        <position position="16"/>
    </location>
    <ligand>
        <name>Mg(2+)</name>
        <dbReference type="ChEBI" id="CHEBI:18420"/>
    </ligand>
</feature>
<feature type="active site" description="Proton donor" evidence="2">
    <location>
        <position position="18"/>
    </location>
</feature>
<dbReference type="PANTHER" id="PTHR19288">
    <property type="entry name" value="4-NITROPHENYLPHOSPHATASE-RELATED"/>
    <property type="match status" value="1"/>
</dbReference>
<comment type="function">
    <text evidence="1">Catalyzes the dephosphorylation of 2-6 carbon acid sugars in vitro.</text>
</comment>
<dbReference type="PANTHER" id="PTHR19288:SF46">
    <property type="entry name" value="HALOACID DEHALOGENASE-LIKE HYDROLASE DOMAIN-CONTAINING PROTEIN 2"/>
    <property type="match status" value="1"/>
</dbReference>
<name>A0A1H8GWW1_9BACI</name>
<evidence type="ECO:0000256" key="1">
    <source>
        <dbReference type="PIRNR" id="PIRNR000915"/>
    </source>
</evidence>
<dbReference type="PIRSF" id="PIRSF000915">
    <property type="entry name" value="PGP-type_phosphatase"/>
    <property type="match status" value="1"/>
</dbReference>
<evidence type="ECO:0000256" key="2">
    <source>
        <dbReference type="PIRSR" id="PIRSR000915-1"/>
    </source>
</evidence>
<dbReference type="SFLD" id="SFLDS00003">
    <property type="entry name" value="Haloacid_Dehalogenase"/>
    <property type="match status" value="1"/>
</dbReference>
<protein>
    <recommendedName>
        <fullName evidence="1">Acid sugar phosphatase</fullName>
        <ecNumber evidence="1">3.1.3.-</ecNumber>
    </recommendedName>
</protein>
<comment type="similarity">
    <text evidence="1">Belongs to the HAD-like hydrolase superfamily. NagD family.</text>
</comment>
<dbReference type="InterPro" id="IPR006357">
    <property type="entry name" value="HAD-SF_hydro_IIA"/>
</dbReference>
<dbReference type="Proteomes" id="UP000198553">
    <property type="component" value="Unassembled WGS sequence"/>
</dbReference>
<dbReference type="NCBIfam" id="TIGR01460">
    <property type="entry name" value="HAD-SF-IIA"/>
    <property type="match status" value="1"/>
</dbReference>
<keyword evidence="1 4" id="KW-0479">Metal-binding</keyword>
<dbReference type="PROSITE" id="PS01228">
    <property type="entry name" value="COF_1"/>
    <property type="match status" value="1"/>
</dbReference>
<accession>A0A1H8GWW1</accession>